<dbReference type="EMBL" id="WUFT01000001">
    <property type="protein sequence ID" value="NEJ69483.1"/>
    <property type="molecule type" value="Genomic_DNA"/>
</dbReference>
<dbReference type="Proteomes" id="UP000471753">
    <property type="component" value="Unassembled WGS sequence"/>
</dbReference>
<evidence type="ECO:0000313" key="2">
    <source>
        <dbReference type="EMBL" id="NEJ69483.1"/>
    </source>
</evidence>
<dbReference type="AlphaFoldDB" id="A0A7K3U732"/>
<name>A0A7K3U732_9HYPH</name>
<accession>A0A7K3U732</accession>
<feature type="compositionally biased region" description="Basic and acidic residues" evidence="1">
    <location>
        <begin position="46"/>
        <end position="58"/>
    </location>
</feature>
<sequence length="58" mass="6687">MIFAVLQRHDIAISRKFDPSYRKIISQKAQHRPPLPIEYSSISEKMAARTEEDTTRAG</sequence>
<evidence type="ECO:0000313" key="3">
    <source>
        <dbReference type="Proteomes" id="UP000471753"/>
    </source>
</evidence>
<feature type="region of interest" description="Disordered" evidence="1">
    <location>
        <begin position="35"/>
        <end position="58"/>
    </location>
</feature>
<dbReference type="RefSeq" id="WP_164006508.1">
    <property type="nucleotide sequence ID" value="NZ_WUFT01000001.1"/>
</dbReference>
<reference evidence="2 3" key="1">
    <citation type="submission" date="2019-12" db="EMBL/GenBank/DDBJ databases">
        <title>Rhizobium genotypes associated with high levels of biological nitrogen fixation by grain legumes in a temperate-maritime cropping system.</title>
        <authorList>
            <person name="Maluk M."/>
            <person name="Francesc Ferrando Molina F."/>
            <person name="Lopez Del Egido L."/>
            <person name="Lafos M."/>
            <person name="Langarica-Fuentes A."/>
            <person name="Gebre Yohannes G."/>
            <person name="Young M.W."/>
            <person name="Martin P."/>
            <person name="Gantlett R."/>
            <person name="Kenicer G."/>
            <person name="Hawes C."/>
            <person name="Begg G.S."/>
            <person name="Quilliam R.S."/>
            <person name="Squire G.R."/>
            <person name="Poole P.S."/>
            <person name="Young P.W."/>
            <person name="Iannetta P.M."/>
            <person name="James E.K."/>
        </authorList>
    </citation>
    <scope>NUCLEOTIDE SEQUENCE [LARGE SCALE GENOMIC DNA]</scope>
    <source>
        <strain evidence="2 3">JHI366</strain>
    </source>
</reference>
<comment type="caution">
    <text evidence="2">The sequence shown here is derived from an EMBL/GenBank/DDBJ whole genome shotgun (WGS) entry which is preliminary data.</text>
</comment>
<organism evidence="2 3">
    <name type="scientific">Rhizobium phaseoli</name>
    <dbReference type="NCBI Taxonomy" id="396"/>
    <lineage>
        <taxon>Bacteria</taxon>
        <taxon>Pseudomonadati</taxon>
        <taxon>Pseudomonadota</taxon>
        <taxon>Alphaproteobacteria</taxon>
        <taxon>Hyphomicrobiales</taxon>
        <taxon>Rhizobiaceae</taxon>
        <taxon>Rhizobium/Agrobacterium group</taxon>
        <taxon>Rhizobium</taxon>
    </lineage>
</organism>
<protein>
    <submittedName>
        <fullName evidence="2">Uncharacterized protein</fullName>
    </submittedName>
</protein>
<proteinExistence type="predicted"/>
<evidence type="ECO:0000256" key="1">
    <source>
        <dbReference type="SAM" id="MobiDB-lite"/>
    </source>
</evidence>
<gene>
    <name evidence="2" type="ORF">GR197_02860</name>
</gene>